<sequence>MLYNFLGLMVFFSLLCVMVNNVVVWWSVLLLMTLIFVQLNKNLLSYSSMFNYFVFQESMGLVFLLLNVQFFQLLILLLKVGVAPLHFWLFSVTNGLYGWNLMWFLTFQKLPFMMIMVQMMLFTVMMLLVVGVLLCLLQMLMMKSVKNLLILSSTESFNWVMLSFVMSFVGVMMIFFYYFVMMLIMIVKLENVSVLSQINWEMMLIFMNLPFTVNFYVKIFALISVLKVMSVWVVFLLLLMFMSILSISYWMVKLSTKTNVINKNSKWNYLMFLPFMVVVMI</sequence>
<evidence type="ECO:0000313" key="2">
    <source>
        <dbReference type="EMBL" id="ACX85197.1"/>
    </source>
</evidence>
<feature type="transmembrane region" description="Helical" evidence="1">
    <location>
        <begin position="119"/>
        <end position="141"/>
    </location>
</feature>
<keyword evidence="1" id="KW-0812">Transmembrane</keyword>
<protein>
    <submittedName>
        <fullName evidence="2">NADH dehydrogenase subunit 2</fullName>
    </submittedName>
</protein>
<gene>
    <name evidence="2" type="primary">ND2</name>
</gene>
<feature type="transmembrane region" description="Helical" evidence="1">
    <location>
        <begin position="60"/>
        <end position="81"/>
    </location>
</feature>
<name>D3J898_TRIAX</name>
<dbReference type="RefSeq" id="YP_003434048.1">
    <property type="nucleotide sequence ID" value="NC_013824.1"/>
</dbReference>
<geneLocation type="mitochondrion" evidence="2"/>
<feature type="transmembrane region" description="Helical" evidence="1">
    <location>
        <begin position="87"/>
        <end position="107"/>
    </location>
</feature>
<dbReference type="EMBL" id="GQ888719">
    <property type="protein sequence ID" value="ACX85197.1"/>
    <property type="molecule type" value="Genomic_DNA"/>
</dbReference>
<feature type="transmembrane region" description="Helical" evidence="1">
    <location>
        <begin position="6"/>
        <end position="39"/>
    </location>
</feature>
<dbReference type="CTD" id="4536"/>
<evidence type="ECO:0000256" key="1">
    <source>
        <dbReference type="SAM" id="Phobius"/>
    </source>
</evidence>
<keyword evidence="2" id="KW-0496">Mitochondrion</keyword>
<reference evidence="2" key="1">
    <citation type="journal article" date="2010" name="Nucleic Acids Res.">
        <title>An integrated pipeline for next-generation sequencing and annotation of mitochondrial genomes.</title>
        <authorList>
            <person name="Jex A.R."/>
            <person name="Hall R.S."/>
            <person name="Littlewood D.T."/>
            <person name="Gasser R.B."/>
        </authorList>
    </citation>
    <scope>NUCLEOTIDE SEQUENCE</scope>
</reference>
<organism evidence="2">
    <name type="scientific">Trichostrongylus axei</name>
    <name type="common">Stomach hairworm</name>
    <dbReference type="NCBI Taxonomy" id="40349"/>
    <lineage>
        <taxon>Eukaryota</taxon>
        <taxon>Metazoa</taxon>
        <taxon>Ecdysozoa</taxon>
        <taxon>Nematoda</taxon>
        <taxon>Chromadorea</taxon>
        <taxon>Rhabditida</taxon>
        <taxon>Rhabditina</taxon>
        <taxon>Rhabditomorpha</taxon>
        <taxon>Strongyloidea</taxon>
        <taxon>Trichostrongylidae</taxon>
        <taxon>Trichostrongylus</taxon>
    </lineage>
</organism>
<keyword evidence="1" id="KW-1133">Transmembrane helix</keyword>
<feature type="transmembrane region" description="Helical" evidence="1">
    <location>
        <begin position="198"/>
        <end position="217"/>
    </location>
</feature>
<dbReference type="GeneID" id="8774591"/>
<dbReference type="AlphaFoldDB" id="D3J898"/>
<accession>D3J898</accession>
<feature type="transmembrane region" description="Helical" evidence="1">
    <location>
        <begin position="229"/>
        <end position="252"/>
    </location>
</feature>
<proteinExistence type="predicted"/>
<feature type="transmembrane region" description="Helical" evidence="1">
    <location>
        <begin position="161"/>
        <end position="186"/>
    </location>
</feature>
<keyword evidence="1" id="KW-0472">Membrane</keyword>